<keyword evidence="8" id="KW-0408">Iron</keyword>
<dbReference type="InterPro" id="IPR050572">
    <property type="entry name" value="Fe-S_Ferredoxin"/>
</dbReference>
<proteinExistence type="predicted"/>
<evidence type="ECO:0000256" key="7">
    <source>
        <dbReference type="ARBA" id="ARBA00022982"/>
    </source>
</evidence>
<evidence type="ECO:0000256" key="10">
    <source>
        <dbReference type="ARBA" id="ARBA00023231"/>
    </source>
</evidence>
<dbReference type="NCBIfam" id="TIGR02936">
    <property type="entry name" value="fdxN_nitrog"/>
    <property type="match status" value="1"/>
</dbReference>
<dbReference type="InterPro" id="IPR017900">
    <property type="entry name" value="4Fe4S_Fe_S_CS"/>
</dbReference>
<dbReference type="AlphaFoldDB" id="A0A1T4S8V3"/>
<dbReference type="SUPFAM" id="SSF54862">
    <property type="entry name" value="4Fe-4S ferredoxins"/>
    <property type="match status" value="1"/>
</dbReference>
<keyword evidence="9" id="KW-0411">Iron-sulfur</keyword>
<evidence type="ECO:0000256" key="1">
    <source>
        <dbReference type="ARBA" id="ARBA00001966"/>
    </source>
</evidence>
<dbReference type="Pfam" id="PF13484">
    <property type="entry name" value="Fer4_16"/>
    <property type="match status" value="1"/>
</dbReference>
<dbReference type="PROSITE" id="PS00198">
    <property type="entry name" value="4FE4S_FER_1"/>
    <property type="match status" value="1"/>
</dbReference>
<evidence type="ECO:0000256" key="2">
    <source>
        <dbReference type="ARBA" id="ARBA00003532"/>
    </source>
</evidence>
<evidence type="ECO:0000256" key="6">
    <source>
        <dbReference type="ARBA" id="ARBA00022737"/>
    </source>
</evidence>
<keyword evidence="7" id="KW-0249">Electron transport</keyword>
<keyword evidence="10" id="KW-0535">Nitrogen fixation</keyword>
<dbReference type="STRING" id="1365950.SAMN05428963_109116"/>
<dbReference type="PROSITE" id="PS51379">
    <property type="entry name" value="4FE4S_FER_2"/>
    <property type="match status" value="2"/>
</dbReference>
<keyword evidence="5" id="KW-0479">Metal-binding</keyword>
<protein>
    <recommendedName>
        <fullName evidence="11">Ferredoxin III</fullName>
    </recommendedName>
</protein>
<evidence type="ECO:0000256" key="11">
    <source>
        <dbReference type="ARBA" id="ARBA00030616"/>
    </source>
</evidence>
<evidence type="ECO:0000256" key="3">
    <source>
        <dbReference type="ARBA" id="ARBA00022448"/>
    </source>
</evidence>
<dbReference type="InterPro" id="IPR014283">
    <property type="entry name" value="FdIII_4_nif"/>
</dbReference>
<keyword evidence="4" id="KW-0004">4Fe-4S</keyword>
<comment type="function">
    <text evidence="2">Ferredoxins are iron-sulfur proteins that transfer electrons in a wide variety of metabolic reactions.</text>
</comment>
<dbReference type="Gene3D" id="3.30.70.20">
    <property type="match status" value="1"/>
</dbReference>
<evidence type="ECO:0000256" key="8">
    <source>
        <dbReference type="ARBA" id="ARBA00023004"/>
    </source>
</evidence>
<evidence type="ECO:0000259" key="12">
    <source>
        <dbReference type="PROSITE" id="PS51379"/>
    </source>
</evidence>
<evidence type="ECO:0000256" key="9">
    <source>
        <dbReference type="ARBA" id="ARBA00023014"/>
    </source>
</evidence>
<sequence length="97" mass="10368">MPVTAYTRDGTTYLPKYLIAIDPAQCIGCGRCFKVCGQGVMTLKGVDEDGQFINIEDEDDDEVERRVMTLARAGACIGCGACARVCTRGCQSHAAAD</sequence>
<evidence type="ECO:0000313" key="14">
    <source>
        <dbReference type="Proteomes" id="UP000190135"/>
    </source>
</evidence>
<dbReference type="GO" id="GO:0046872">
    <property type="term" value="F:metal ion binding"/>
    <property type="evidence" value="ECO:0007669"/>
    <property type="project" value="UniProtKB-KW"/>
</dbReference>
<keyword evidence="3" id="KW-0813">Transport</keyword>
<feature type="domain" description="4Fe-4S ferredoxin-type" evidence="12">
    <location>
        <begin position="66"/>
        <end position="96"/>
    </location>
</feature>
<feature type="domain" description="4Fe-4S ferredoxin-type" evidence="12">
    <location>
        <begin position="17"/>
        <end position="46"/>
    </location>
</feature>
<dbReference type="GO" id="GO:0051539">
    <property type="term" value="F:4 iron, 4 sulfur cluster binding"/>
    <property type="evidence" value="ECO:0007669"/>
    <property type="project" value="UniProtKB-KW"/>
</dbReference>
<name>A0A1T4S8V3_9HYPH</name>
<keyword evidence="6" id="KW-0677">Repeat</keyword>
<organism evidence="13 14">
    <name type="scientific">Consotaella salsifontis</name>
    <dbReference type="NCBI Taxonomy" id="1365950"/>
    <lineage>
        <taxon>Bacteria</taxon>
        <taxon>Pseudomonadati</taxon>
        <taxon>Pseudomonadota</taxon>
        <taxon>Alphaproteobacteria</taxon>
        <taxon>Hyphomicrobiales</taxon>
        <taxon>Aurantimonadaceae</taxon>
        <taxon>Consotaella</taxon>
    </lineage>
</organism>
<dbReference type="EMBL" id="FUXL01000009">
    <property type="protein sequence ID" value="SKA24659.1"/>
    <property type="molecule type" value="Genomic_DNA"/>
</dbReference>
<keyword evidence="14" id="KW-1185">Reference proteome</keyword>
<evidence type="ECO:0000313" key="13">
    <source>
        <dbReference type="EMBL" id="SKA24659.1"/>
    </source>
</evidence>
<evidence type="ECO:0000256" key="4">
    <source>
        <dbReference type="ARBA" id="ARBA00022485"/>
    </source>
</evidence>
<dbReference type="Proteomes" id="UP000190135">
    <property type="component" value="Unassembled WGS sequence"/>
</dbReference>
<dbReference type="InterPro" id="IPR017896">
    <property type="entry name" value="4Fe4S_Fe-S-bd"/>
</dbReference>
<reference evidence="13 14" key="1">
    <citation type="submission" date="2017-02" db="EMBL/GenBank/DDBJ databases">
        <authorList>
            <person name="Peterson S.W."/>
        </authorList>
    </citation>
    <scope>NUCLEOTIDE SEQUENCE [LARGE SCALE GENOMIC DNA]</scope>
    <source>
        <strain evidence="13 14">USBA 369</strain>
    </source>
</reference>
<gene>
    <name evidence="13" type="ORF">SAMN05428963_109116</name>
</gene>
<comment type="cofactor">
    <cofactor evidence="1">
        <name>[4Fe-4S] cluster</name>
        <dbReference type="ChEBI" id="CHEBI:49883"/>
    </cofactor>
</comment>
<dbReference type="PANTHER" id="PTHR43687">
    <property type="entry name" value="ADENYLYLSULFATE REDUCTASE, BETA SUBUNIT"/>
    <property type="match status" value="1"/>
</dbReference>
<dbReference type="PANTHER" id="PTHR43687:SF1">
    <property type="entry name" value="FERREDOXIN III"/>
    <property type="match status" value="1"/>
</dbReference>
<evidence type="ECO:0000256" key="5">
    <source>
        <dbReference type="ARBA" id="ARBA00022723"/>
    </source>
</evidence>
<accession>A0A1T4S8V3</accession>